<accession>G7E814</accession>
<dbReference type="Proteomes" id="UP000009131">
    <property type="component" value="Unassembled WGS sequence"/>
</dbReference>
<evidence type="ECO:0000313" key="3">
    <source>
        <dbReference type="Proteomes" id="UP000009131"/>
    </source>
</evidence>
<protein>
    <submittedName>
        <fullName evidence="2">Uncharacterized protein</fullName>
    </submittedName>
</protein>
<keyword evidence="3" id="KW-1185">Reference proteome</keyword>
<feature type="chain" id="PRO_5009955887" evidence="1">
    <location>
        <begin position="23"/>
        <end position="134"/>
    </location>
</feature>
<dbReference type="AlphaFoldDB" id="G7E814"/>
<reference evidence="2 3" key="2">
    <citation type="journal article" date="2012" name="Open Biol.">
        <title>Characteristics of nucleosomes and linker DNA regions on the genome of the basidiomycete Mixia osmundae revealed by mono- and dinucleosome mapping.</title>
        <authorList>
            <person name="Nishida H."/>
            <person name="Kondo S."/>
            <person name="Matsumoto T."/>
            <person name="Suzuki Y."/>
            <person name="Yoshikawa H."/>
            <person name="Taylor T.D."/>
            <person name="Sugiyama J."/>
        </authorList>
    </citation>
    <scope>NUCLEOTIDE SEQUENCE [LARGE SCALE GENOMIC DNA]</scope>
    <source>
        <strain evidence="3">CBS 9802 / IAM 14324 / JCM 22182 / KY 12970</strain>
    </source>
</reference>
<name>G7E814_MIXOS</name>
<sequence>MFAKFFVLLCVASMAIVAFANGSSILPQQRRVVAERFKQAEEAYKIAERAVNAKFETADGSHVERGFDIKEAIKSVGDKVKADLGFDKRAGKPIAKKGGRVYNPHTSEMYKMVQEKWLSQGKGTPVVAVKAKHA</sequence>
<evidence type="ECO:0000256" key="1">
    <source>
        <dbReference type="SAM" id="SignalP"/>
    </source>
</evidence>
<dbReference type="InParanoid" id="G7E814"/>
<dbReference type="HOGENOM" id="CLU_1896729_0_0_1"/>
<reference evidence="2 3" key="1">
    <citation type="journal article" date="2011" name="J. Gen. Appl. Microbiol.">
        <title>Draft genome sequencing of the enigmatic basidiomycete Mixia osmundae.</title>
        <authorList>
            <person name="Nishida H."/>
            <person name="Nagatsuka Y."/>
            <person name="Sugiyama J."/>
        </authorList>
    </citation>
    <scope>NUCLEOTIDE SEQUENCE [LARGE SCALE GENOMIC DNA]</scope>
    <source>
        <strain evidence="3">CBS 9802 / IAM 14324 / JCM 22182 / KY 12970</strain>
    </source>
</reference>
<dbReference type="RefSeq" id="XP_014567131.1">
    <property type="nucleotide sequence ID" value="XM_014711645.1"/>
</dbReference>
<gene>
    <name evidence="2" type="primary">Mo05662</name>
    <name evidence="2" type="ORF">E5Q_05662</name>
</gene>
<keyword evidence="1" id="KW-0732">Signal</keyword>
<feature type="signal peptide" evidence="1">
    <location>
        <begin position="1"/>
        <end position="22"/>
    </location>
</feature>
<comment type="caution">
    <text evidence="2">The sequence shown here is derived from an EMBL/GenBank/DDBJ whole genome shotgun (WGS) entry which is preliminary data.</text>
</comment>
<evidence type="ECO:0000313" key="2">
    <source>
        <dbReference type="EMBL" id="GAA98974.1"/>
    </source>
</evidence>
<organism evidence="2 3">
    <name type="scientific">Mixia osmundae (strain CBS 9802 / IAM 14324 / JCM 22182 / KY 12970)</name>
    <dbReference type="NCBI Taxonomy" id="764103"/>
    <lineage>
        <taxon>Eukaryota</taxon>
        <taxon>Fungi</taxon>
        <taxon>Dikarya</taxon>
        <taxon>Basidiomycota</taxon>
        <taxon>Pucciniomycotina</taxon>
        <taxon>Mixiomycetes</taxon>
        <taxon>Mixiales</taxon>
        <taxon>Mixiaceae</taxon>
        <taxon>Mixia</taxon>
    </lineage>
</organism>
<dbReference type="EMBL" id="BABT02000165">
    <property type="protein sequence ID" value="GAA98974.1"/>
    <property type="molecule type" value="Genomic_DNA"/>
</dbReference>
<proteinExistence type="predicted"/>